<dbReference type="OrthoDB" id="7433551at2"/>
<dbReference type="AlphaFoldDB" id="A0A1P8MXE0"/>
<keyword evidence="3" id="KW-1185">Reference proteome</keyword>
<dbReference type="STRING" id="299262.BWR18_13485"/>
<name>A0A1P8MXE0_9RHOB</name>
<dbReference type="RefSeq" id="WP_076628964.1">
    <property type="nucleotide sequence ID" value="NZ_CP019312.1"/>
</dbReference>
<feature type="domain" description="SH3b" evidence="1">
    <location>
        <begin position="140"/>
        <end position="204"/>
    </location>
</feature>
<sequence length="204" mass="22038">MWRFIIVTFGFLAFAFYEMSGGADFDPEATRLARVEVPVAVDAEKLERVVDAAPAAQRLLPENVTRVSLNLNSVNDVLRPQRNVPTTPARLLPAAEEPEATDVALSEEEPTVILPSLIVDTAVITPVDFNAPATTEETVQEVREVSARNVNVRGGPGTNFSVVNKLTRGDAVEILQDPGNGWVKLRPVGGGTEGWMADFLLSEG</sequence>
<accession>A0A1P8MXE0</accession>
<dbReference type="EMBL" id="CP019312">
    <property type="protein sequence ID" value="APX12579.1"/>
    <property type="molecule type" value="Genomic_DNA"/>
</dbReference>
<dbReference type="PROSITE" id="PS51781">
    <property type="entry name" value="SH3B"/>
    <property type="match status" value="1"/>
</dbReference>
<dbReference type="KEGG" id="tom:BWR18_13485"/>
<gene>
    <name evidence="2" type="ORF">BWR18_13485</name>
</gene>
<dbReference type="Proteomes" id="UP000186336">
    <property type="component" value="Chromosome"/>
</dbReference>
<proteinExistence type="predicted"/>
<dbReference type="InterPro" id="IPR003646">
    <property type="entry name" value="SH3-like_bac-type"/>
</dbReference>
<dbReference type="Pfam" id="PF08239">
    <property type="entry name" value="SH3_3"/>
    <property type="match status" value="1"/>
</dbReference>
<evidence type="ECO:0000259" key="1">
    <source>
        <dbReference type="PROSITE" id="PS51781"/>
    </source>
</evidence>
<reference evidence="2 3" key="1">
    <citation type="submission" date="2017-01" db="EMBL/GenBank/DDBJ databases">
        <title>Complete genome of Tateyamaria omphalii DOK1-4 isolated from seawater in Dokdo.</title>
        <authorList>
            <person name="Kim J.H."/>
            <person name="Chi W.-J."/>
        </authorList>
    </citation>
    <scope>NUCLEOTIDE SEQUENCE [LARGE SCALE GENOMIC DNA]</scope>
    <source>
        <strain evidence="2 3">DOK1-4</strain>
    </source>
</reference>
<evidence type="ECO:0000313" key="2">
    <source>
        <dbReference type="EMBL" id="APX12579.1"/>
    </source>
</evidence>
<protein>
    <recommendedName>
        <fullName evidence="1">SH3b domain-containing protein</fullName>
    </recommendedName>
</protein>
<dbReference type="Gene3D" id="2.30.30.40">
    <property type="entry name" value="SH3 Domains"/>
    <property type="match status" value="1"/>
</dbReference>
<organism evidence="2 3">
    <name type="scientific">Tateyamaria omphalii</name>
    <dbReference type="NCBI Taxonomy" id="299262"/>
    <lineage>
        <taxon>Bacteria</taxon>
        <taxon>Pseudomonadati</taxon>
        <taxon>Pseudomonadota</taxon>
        <taxon>Alphaproteobacteria</taxon>
        <taxon>Rhodobacterales</taxon>
        <taxon>Roseobacteraceae</taxon>
        <taxon>Tateyamaria</taxon>
    </lineage>
</organism>
<dbReference type="SMART" id="SM00287">
    <property type="entry name" value="SH3b"/>
    <property type="match status" value="1"/>
</dbReference>
<evidence type="ECO:0000313" key="3">
    <source>
        <dbReference type="Proteomes" id="UP000186336"/>
    </source>
</evidence>